<dbReference type="Gene3D" id="2.60.40.10">
    <property type="entry name" value="Immunoglobulins"/>
    <property type="match status" value="2"/>
</dbReference>
<dbReference type="PANTHER" id="PTHR21063:SF4">
    <property type="entry name" value="CD48 ANTIGEN-RELATED"/>
    <property type="match status" value="1"/>
</dbReference>
<feature type="transmembrane region" description="Helical" evidence="2">
    <location>
        <begin position="228"/>
        <end position="249"/>
    </location>
</feature>
<reference evidence="4" key="1">
    <citation type="journal article" date="2016" name="Nat. Commun.">
        <title>The channel catfish genome sequence provides insights into the evolution of scale formation in teleosts.</title>
        <authorList>
            <person name="Liu Z."/>
            <person name="Liu S."/>
            <person name="Yao J."/>
            <person name="Bao L."/>
            <person name="Zhang J."/>
            <person name="Li Y."/>
            <person name="Jiang C."/>
            <person name="Sun L."/>
            <person name="Wang R."/>
            <person name="Zhang Y."/>
            <person name="Zhou T."/>
            <person name="Zeng Q."/>
            <person name="Fu Q."/>
            <person name="Gao S."/>
            <person name="Li N."/>
            <person name="Koren S."/>
            <person name="Jiang Y."/>
            <person name="Zimin A."/>
            <person name="Xu P."/>
            <person name="Phillippy A.M."/>
            <person name="Geng X."/>
            <person name="Song L."/>
            <person name="Sun F."/>
            <person name="Li C."/>
            <person name="Wang X."/>
            <person name="Chen A."/>
            <person name="Jin Y."/>
            <person name="Yuan Z."/>
            <person name="Yang Y."/>
            <person name="Tan S."/>
            <person name="Peatman E."/>
            <person name="Lu J."/>
            <person name="Qin Z."/>
            <person name="Dunham R."/>
            <person name="Li Z."/>
            <person name="Sonstegard T."/>
            <person name="Feng J."/>
            <person name="Danzmann R.G."/>
            <person name="Schroeder S."/>
            <person name="Scheffler B."/>
            <person name="Duke M.V."/>
            <person name="Ballard L."/>
            <person name="Kucuktas H."/>
            <person name="Kaltenboeck L."/>
            <person name="Liu H."/>
            <person name="Armbruster J."/>
            <person name="Xie Y."/>
            <person name="Kirby M.L."/>
            <person name="Tian Y."/>
            <person name="Flanagan M.E."/>
            <person name="Mu W."/>
            <person name="Waldbieser G.C."/>
        </authorList>
    </citation>
    <scope>NUCLEOTIDE SEQUENCE [LARGE SCALE GENOMIC DNA]</scope>
    <source>
        <strain evidence="4">SDA103</strain>
    </source>
</reference>
<proteinExistence type="predicted"/>
<dbReference type="RefSeq" id="XP_017316472.1">
    <property type="nucleotide sequence ID" value="XM_017460983.2"/>
</dbReference>
<dbReference type="OrthoDB" id="9835793at2759"/>
<accession>A0A2D0QDT5</accession>
<evidence type="ECO:0000313" key="5">
    <source>
        <dbReference type="RefSeq" id="XP_017316472.1"/>
    </source>
</evidence>
<feature type="chain" id="PRO_5012090374" evidence="3">
    <location>
        <begin position="27"/>
        <end position="319"/>
    </location>
</feature>
<keyword evidence="2" id="KW-0472">Membrane</keyword>
<keyword evidence="3" id="KW-0732">Signal</keyword>
<reference evidence="5" key="2">
    <citation type="submission" date="2025-08" db="UniProtKB">
        <authorList>
            <consortium name="RefSeq"/>
        </authorList>
    </citation>
    <scope>IDENTIFICATION</scope>
    <source>
        <tissue evidence="5">Blood</tissue>
    </source>
</reference>
<gene>
    <name evidence="5" type="primary">LOC108260594</name>
</gene>
<keyword evidence="2" id="KW-0812">Transmembrane</keyword>
<dbReference type="SUPFAM" id="SSF48726">
    <property type="entry name" value="Immunoglobulin"/>
    <property type="match status" value="2"/>
</dbReference>
<feature type="signal peptide" evidence="3">
    <location>
        <begin position="1"/>
        <end position="26"/>
    </location>
</feature>
<feature type="region of interest" description="Disordered" evidence="1">
    <location>
        <begin position="299"/>
        <end position="319"/>
    </location>
</feature>
<keyword evidence="2" id="KW-1133">Transmembrane helix</keyword>
<organism evidence="4 5">
    <name type="scientific">Ictalurus punctatus</name>
    <name type="common">Channel catfish</name>
    <name type="synonym">Silurus punctatus</name>
    <dbReference type="NCBI Taxonomy" id="7998"/>
    <lineage>
        <taxon>Eukaryota</taxon>
        <taxon>Metazoa</taxon>
        <taxon>Chordata</taxon>
        <taxon>Craniata</taxon>
        <taxon>Vertebrata</taxon>
        <taxon>Euteleostomi</taxon>
        <taxon>Actinopterygii</taxon>
        <taxon>Neopterygii</taxon>
        <taxon>Teleostei</taxon>
        <taxon>Ostariophysi</taxon>
        <taxon>Siluriformes</taxon>
        <taxon>Ictaluridae</taxon>
        <taxon>Ictalurus</taxon>
    </lineage>
</organism>
<dbReference type="PANTHER" id="PTHR21063">
    <property type="entry name" value="LFA-3"/>
    <property type="match status" value="1"/>
</dbReference>
<dbReference type="InterPro" id="IPR036179">
    <property type="entry name" value="Ig-like_dom_sf"/>
</dbReference>
<dbReference type="InterPro" id="IPR013783">
    <property type="entry name" value="Ig-like_fold"/>
</dbReference>
<evidence type="ECO:0000256" key="2">
    <source>
        <dbReference type="SAM" id="Phobius"/>
    </source>
</evidence>
<dbReference type="GeneID" id="108260594"/>
<name>A0A2D0QDT5_ICTPU</name>
<keyword evidence="4" id="KW-1185">Reference proteome</keyword>
<dbReference type="KEGG" id="ipu:108260594"/>
<evidence type="ECO:0000313" key="4">
    <source>
        <dbReference type="Proteomes" id="UP000221080"/>
    </source>
</evidence>
<sequence length="319" mass="36117">MRTCFQRHRLLLLFLFLSEIFSSVGGSSVQEVIGAVGESVTFTTSVPVSGNLIYKGGTVGQVLNKQSDTNTSEKFMNRLDWVSQSGFFTLSDLRTDDSGLYTVESLKEPKGRQDYQLEVYERVSAPQVKNTTYNSSELCSFLCSVRNVRGLKLDLYEDDVLLNHTSSSNTSDTTLNLHLEIKKTDDHRRRTFSCVASNRVSTEKTTIDITHYCSLNTDIDDDNQKRNVIIPVVVSVLSVLAVIVTFVYLRKRKRESRRRTEDSSATEGLNEEVQYSVINHKKPTQANIRERVPEEACPLTTIYDQIRPERSEYSNSGPE</sequence>
<dbReference type="AlphaFoldDB" id="A0A2D0QDT5"/>
<evidence type="ECO:0000256" key="1">
    <source>
        <dbReference type="SAM" id="MobiDB-lite"/>
    </source>
</evidence>
<evidence type="ECO:0000256" key="3">
    <source>
        <dbReference type="SAM" id="SignalP"/>
    </source>
</evidence>
<protein>
    <submittedName>
        <fullName evidence="5">Uncharacterized protein LOC108260594 isoform X1</fullName>
    </submittedName>
</protein>
<dbReference type="Proteomes" id="UP000221080">
    <property type="component" value="Chromosome 29"/>
</dbReference>